<keyword evidence="3" id="KW-1185">Reference proteome</keyword>
<dbReference type="EMBL" id="LAVV01008344">
    <property type="protein sequence ID" value="KNZ53062.1"/>
    <property type="molecule type" value="Genomic_DNA"/>
</dbReference>
<evidence type="ECO:0000313" key="2">
    <source>
        <dbReference type="EMBL" id="KNZ53062.1"/>
    </source>
</evidence>
<proteinExistence type="predicted"/>
<feature type="region of interest" description="Disordered" evidence="1">
    <location>
        <begin position="115"/>
        <end position="158"/>
    </location>
</feature>
<dbReference type="VEuPathDB" id="FungiDB:VP01_3358g2"/>
<organism evidence="2 3">
    <name type="scientific">Puccinia sorghi</name>
    <dbReference type="NCBI Taxonomy" id="27349"/>
    <lineage>
        <taxon>Eukaryota</taxon>
        <taxon>Fungi</taxon>
        <taxon>Dikarya</taxon>
        <taxon>Basidiomycota</taxon>
        <taxon>Pucciniomycotina</taxon>
        <taxon>Pucciniomycetes</taxon>
        <taxon>Pucciniales</taxon>
        <taxon>Pucciniaceae</taxon>
        <taxon>Puccinia</taxon>
    </lineage>
</organism>
<dbReference type="Proteomes" id="UP000037035">
    <property type="component" value="Unassembled WGS sequence"/>
</dbReference>
<gene>
    <name evidence="2" type="ORF">VP01_3358g2</name>
</gene>
<accession>A0A0L6UXU9</accession>
<protein>
    <submittedName>
        <fullName evidence="2">Uncharacterized protein</fullName>
    </submittedName>
</protein>
<sequence>MEVTTHIRDGITGFRMNLRGFWNQGLIQSLGEGRTSTIGWKKEREKEVLKGLRNSKFLNQKIRRILLTFFKFHMREGYPKKPHLKDLMDIMKDEVRAAADKTFIGTGFGEANRIMQKKLDKKKGDGNKRERMKEESPPEALQKQVETLSKAVESLASK</sequence>
<feature type="compositionally biased region" description="Basic and acidic residues" evidence="1">
    <location>
        <begin position="122"/>
        <end position="136"/>
    </location>
</feature>
<comment type="caution">
    <text evidence="2">The sequence shown here is derived from an EMBL/GenBank/DDBJ whole genome shotgun (WGS) entry which is preliminary data.</text>
</comment>
<name>A0A0L6UXU9_9BASI</name>
<reference evidence="2 3" key="1">
    <citation type="submission" date="2015-08" db="EMBL/GenBank/DDBJ databases">
        <title>Next Generation Sequencing and Analysis of the Genome of Puccinia sorghi L Schw, the Causal Agent of Maize Common Rust.</title>
        <authorList>
            <person name="Rochi L."/>
            <person name="Burguener G."/>
            <person name="Darino M."/>
            <person name="Turjanski A."/>
            <person name="Kreff E."/>
            <person name="Dieguez M.J."/>
            <person name="Sacco F."/>
        </authorList>
    </citation>
    <scope>NUCLEOTIDE SEQUENCE [LARGE SCALE GENOMIC DNA]</scope>
    <source>
        <strain evidence="2 3">RO10H11247</strain>
    </source>
</reference>
<evidence type="ECO:0000313" key="3">
    <source>
        <dbReference type="Proteomes" id="UP000037035"/>
    </source>
</evidence>
<dbReference type="AlphaFoldDB" id="A0A0L6UXU9"/>
<feature type="non-terminal residue" evidence="2">
    <location>
        <position position="158"/>
    </location>
</feature>
<evidence type="ECO:0000256" key="1">
    <source>
        <dbReference type="SAM" id="MobiDB-lite"/>
    </source>
</evidence>